<dbReference type="Proteomes" id="UP001412067">
    <property type="component" value="Unassembled WGS sequence"/>
</dbReference>
<protein>
    <submittedName>
        <fullName evidence="1">Uncharacterized protein</fullName>
    </submittedName>
</protein>
<dbReference type="Pfam" id="PF05919">
    <property type="entry name" value="Mitovir_RNA_pol"/>
    <property type="match status" value="1"/>
</dbReference>
<name>A0ABR2MPP1_9ASPA</name>
<evidence type="ECO:0000313" key="2">
    <source>
        <dbReference type="Proteomes" id="UP001412067"/>
    </source>
</evidence>
<dbReference type="PANTHER" id="PTHR34456:SF9">
    <property type="entry name" value="MITOVIRUS RNA-DEPENDENT RNA POLYMERASE"/>
    <property type="match status" value="1"/>
</dbReference>
<accession>A0ABR2MPP1</accession>
<dbReference type="InterPro" id="IPR008686">
    <property type="entry name" value="RNA_pol_mitovir"/>
</dbReference>
<reference evidence="1 2" key="1">
    <citation type="journal article" date="2022" name="Nat. Plants">
        <title>Genomes of leafy and leafless Platanthera orchids illuminate the evolution of mycoheterotrophy.</title>
        <authorList>
            <person name="Li M.H."/>
            <person name="Liu K.W."/>
            <person name="Li Z."/>
            <person name="Lu H.C."/>
            <person name="Ye Q.L."/>
            <person name="Zhang D."/>
            <person name="Wang J.Y."/>
            <person name="Li Y.F."/>
            <person name="Zhong Z.M."/>
            <person name="Liu X."/>
            <person name="Yu X."/>
            <person name="Liu D.K."/>
            <person name="Tu X.D."/>
            <person name="Liu B."/>
            <person name="Hao Y."/>
            <person name="Liao X.Y."/>
            <person name="Jiang Y.T."/>
            <person name="Sun W.H."/>
            <person name="Chen J."/>
            <person name="Chen Y.Q."/>
            <person name="Ai Y."/>
            <person name="Zhai J.W."/>
            <person name="Wu S.S."/>
            <person name="Zhou Z."/>
            <person name="Hsiao Y.Y."/>
            <person name="Wu W.L."/>
            <person name="Chen Y.Y."/>
            <person name="Lin Y.F."/>
            <person name="Hsu J.L."/>
            <person name="Li C.Y."/>
            <person name="Wang Z.W."/>
            <person name="Zhao X."/>
            <person name="Zhong W.Y."/>
            <person name="Ma X.K."/>
            <person name="Ma L."/>
            <person name="Huang J."/>
            <person name="Chen G.Z."/>
            <person name="Huang M.Z."/>
            <person name="Huang L."/>
            <person name="Peng D.H."/>
            <person name="Luo Y.B."/>
            <person name="Zou S.Q."/>
            <person name="Chen S.P."/>
            <person name="Lan S."/>
            <person name="Tsai W.C."/>
            <person name="Van de Peer Y."/>
            <person name="Liu Z.J."/>
        </authorList>
    </citation>
    <scope>NUCLEOTIDE SEQUENCE [LARGE SCALE GENOMIC DNA]</scope>
    <source>
        <strain evidence="1">Lor288</strain>
    </source>
</reference>
<sequence>MAADIVYPGKKFTKYAILGDDFIIADHCVGQISMNLLETIGVQFSPQKYQLSSTGCIEFAKRFLVNNLKTDFSSVSVGLYNGLIVDPARSVPSCFAAWLCMAQDYPGLTENYDGWSQLERLYRMFV</sequence>
<keyword evidence="2" id="KW-1185">Reference proteome</keyword>
<proteinExistence type="predicted"/>
<evidence type="ECO:0000313" key="1">
    <source>
        <dbReference type="EMBL" id="KAK8965436.1"/>
    </source>
</evidence>
<gene>
    <name evidence="1" type="ORF">KSP40_PGU001362</name>
</gene>
<dbReference type="PANTHER" id="PTHR34456">
    <property type="entry name" value="MITOVIRUS RNA-DEPENDENT RNA POLYMERASE"/>
    <property type="match status" value="1"/>
</dbReference>
<organism evidence="1 2">
    <name type="scientific">Platanthera guangdongensis</name>
    <dbReference type="NCBI Taxonomy" id="2320717"/>
    <lineage>
        <taxon>Eukaryota</taxon>
        <taxon>Viridiplantae</taxon>
        <taxon>Streptophyta</taxon>
        <taxon>Embryophyta</taxon>
        <taxon>Tracheophyta</taxon>
        <taxon>Spermatophyta</taxon>
        <taxon>Magnoliopsida</taxon>
        <taxon>Liliopsida</taxon>
        <taxon>Asparagales</taxon>
        <taxon>Orchidaceae</taxon>
        <taxon>Orchidoideae</taxon>
        <taxon>Orchideae</taxon>
        <taxon>Orchidinae</taxon>
        <taxon>Platanthera</taxon>
    </lineage>
</organism>
<dbReference type="EMBL" id="JBBWWR010000006">
    <property type="protein sequence ID" value="KAK8965436.1"/>
    <property type="molecule type" value="Genomic_DNA"/>
</dbReference>
<comment type="caution">
    <text evidence="1">The sequence shown here is derived from an EMBL/GenBank/DDBJ whole genome shotgun (WGS) entry which is preliminary data.</text>
</comment>